<reference evidence="1" key="1">
    <citation type="submission" date="2021-03" db="EMBL/GenBank/DDBJ databases">
        <authorList>
            <consortium name="DOE Joint Genome Institute"/>
            <person name="Ahrendt S."/>
            <person name="Looney B.P."/>
            <person name="Miyauchi S."/>
            <person name="Morin E."/>
            <person name="Drula E."/>
            <person name="Courty P.E."/>
            <person name="Chicoki N."/>
            <person name="Fauchery L."/>
            <person name="Kohler A."/>
            <person name="Kuo A."/>
            <person name="Labutti K."/>
            <person name="Pangilinan J."/>
            <person name="Lipzen A."/>
            <person name="Riley R."/>
            <person name="Andreopoulos W."/>
            <person name="He G."/>
            <person name="Johnson J."/>
            <person name="Barry K.W."/>
            <person name="Grigoriev I.V."/>
            <person name="Nagy L."/>
            <person name="Hibbett D."/>
            <person name="Henrissat B."/>
            <person name="Matheny P.B."/>
            <person name="Labbe J."/>
            <person name="Martin F."/>
        </authorList>
    </citation>
    <scope>NUCLEOTIDE SEQUENCE</scope>
    <source>
        <strain evidence="1">HHB10654</strain>
    </source>
</reference>
<dbReference type="EMBL" id="MU277230">
    <property type="protein sequence ID" value="KAI0058930.1"/>
    <property type="molecule type" value="Genomic_DNA"/>
</dbReference>
<gene>
    <name evidence="1" type="ORF">BV25DRAFT_1172952</name>
</gene>
<organism evidence="1 2">
    <name type="scientific">Artomyces pyxidatus</name>
    <dbReference type="NCBI Taxonomy" id="48021"/>
    <lineage>
        <taxon>Eukaryota</taxon>
        <taxon>Fungi</taxon>
        <taxon>Dikarya</taxon>
        <taxon>Basidiomycota</taxon>
        <taxon>Agaricomycotina</taxon>
        <taxon>Agaricomycetes</taxon>
        <taxon>Russulales</taxon>
        <taxon>Auriscalpiaceae</taxon>
        <taxon>Artomyces</taxon>
    </lineage>
</organism>
<evidence type="ECO:0000313" key="1">
    <source>
        <dbReference type="EMBL" id="KAI0058930.1"/>
    </source>
</evidence>
<keyword evidence="2" id="KW-1185">Reference proteome</keyword>
<dbReference type="Proteomes" id="UP000814140">
    <property type="component" value="Unassembled WGS sequence"/>
</dbReference>
<comment type="caution">
    <text evidence="1">The sequence shown here is derived from an EMBL/GenBank/DDBJ whole genome shotgun (WGS) entry which is preliminary data.</text>
</comment>
<evidence type="ECO:0000313" key="2">
    <source>
        <dbReference type="Proteomes" id="UP000814140"/>
    </source>
</evidence>
<name>A0ACB8SS64_9AGAM</name>
<proteinExistence type="predicted"/>
<protein>
    <submittedName>
        <fullName evidence="1">Uncharacterized protein</fullName>
    </submittedName>
</protein>
<reference evidence="1" key="2">
    <citation type="journal article" date="2022" name="New Phytol.">
        <title>Evolutionary transition to the ectomycorrhizal habit in the genomes of a hyperdiverse lineage of mushroom-forming fungi.</title>
        <authorList>
            <person name="Looney B."/>
            <person name="Miyauchi S."/>
            <person name="Morin E."/>
            <person name="Drula E."/>
            <person name="Courty P.E."/>
            <person name="Kohler A."/>
            <person name="Kuo A."/>
            <person name="LaButti K."/>
            <person name="Pangilinan J."/>
            <person name="Lipzen A."/>
            <person name="Riley R."/>
            <person name="Andreopoulos W."/>
            <person name="He G."/>
            <person name="Johnson J."/>
            <person name="Nolan M."/>
            <person name="Tritt A."/>
            <person name="Barry K.W."/>
            <person name="Grigoriev I.V."/>
            <person name="Nagy L.G."/>
            <person name="Hibbett D."/>
            <person name="Henrissat B."/>
            <person name="Matheny P.B."/>
            <person name="Labbe J."/>
            <person name="Martin F.M."/>
        </authorList>
    </citation>
    <scope>NUCLEOTIDE SEQUENCE</scope>
    <source>
        <strain evidence="1">HHB10654</strain>
    </source>
</reference>
<accession>A0ACB8SS64</accession>
<sequence>MSLFGGCAMHIVGHLVLLISRVARVWGIRRGASPLILIKTRCTNNMIVPRARGPLADIEDTQIVAYSDGIDSQNEMTYLITDVAPYTAVASVTVVTYDILLTFSEEVRLSLIGRCSQLTRALV</sequence>